<dbReference type="EMBL" id="CP000513">
    <property type="protein sequence ID" value="ABQ13310.1"/>
    <property type="molecule type" value="Genomic_DNA"/>
</dbReference>
<dbReference type="STRING" id="246195.DNO_1188"/>
<gene>
    <name evidence="1" type="ordered locus">DNO_1188</name>
</gene>
<accession>A5EXF5</accession>
<protein>
    <submittedName>
        <fullName evidence="1">Uncharacterized protein</fullName>
    </submittedName>
</protein>
<proteinExistence type="predicted"/>
<reference evidence="1 2" key="1">
    <citation type="journal article" date="2007" name="Nat. Biotechnol.">
        <title>Genome sequence and identification of candidate vaccine antigens from the animal pathogen Dichelobacter nodosus.</title>
        <authorList>
            <person name="Myers G.S."/>
            <person name="Parker D."/>
            <person name="Al-Hasani K."/>
            <person name="Kennan R.M."/>
            <person name="Seemann T."/>
            <person name="Ren Q."/>
            <person name="Badger J.H."/>
            <person name="Selengut J.D."/>
            <person name="Deboy R.T."/>
            <person name="Tettelin H."/>
            <person name="Boyce J.D."/>
            <person name="McCarl V.P."/>
            <person name="Han X."/>
            <person name="Nelson W.C."/>
            <person name="Madupu R."/>
            <person name="Mohamoud Y."/>
            <person name="Holley T."/>
            <person name="Fedorova N."/>
            <person name="Khouri H."/>
            <person name="Bottomley S.P."/>
            <person name="Whittington R.J."/>
            <person name="Adler B."/>
            <person name="Songer J.G."/>
            <person name="Rood J.I."/>
            <person name="Paulsen I.T."/>
        </authorList>
    </citation>
    <scope>NUCLEOTIDE SEQUENCE [LARGE SCALE GENOMIC DNA]</scope>
    <source>
        <strain evidence="1 2">VCS1703A</strain>
    </source>
</reference>
<sequence length="417" mass="47250">MVKRFHRRFLKIMRGLCFFLMGAVGIAGALSFFIAQQFNSFSSGQTAAMSWHVRAFQRGILQSRAQIDVTIPALSIDTTLTLDLIHAPFLKSQFNWLVARLYNADHSIEQTITLHLLGEICGRGRITTPDAGVLLAQWRSHLLHFPQKLTASALLPAMQWQNGDYDFSINETVITLEKDDQSLRVTTPHVAGKGRAGDHQVLDFVFKNGEGVLFQNAPWLVSAQLTAQRVLLTLPDVSPQTFEGFNGQISFSSGTADDYRLQLYLNAQPSAVPIDAQFHLYPVQLAPIQRFFSQFTVVATADMLPSEKIEKLQTILRNTLFSLILSQDLQADIALKMGEQCAIDGHIQEQIRHVMDLWLSQKNWRAFSGSFFTMRCAQLPQWFAEQPFWHRFLSAQPQYFSIENGEIVRKMYLPAEK</sequence>
<dbReference type="HOGENOM" id="CLU_658466_0_0_6"/>
<keyword evidence="2" id="KW-1185">Reference proteome</keyword>
<evidence type="ECO:0000313" key="1">
    <source>
        <dbReference type="EMBL" id="ABQ13310.1"/>
    </source>
</evidence>
<name>A5EXF5_DICNV</name>
<dbReference type="AlphaFoldDB" id="A5EXF5"/>
<dbReference type="KEGG" id="dno:DNO_1188"/>
<dbReference type="Proteomes" id="UP000000248">
    <property type="component" value="Chromosome"/>
</dbReference>
<evidence type="ECO:0000313" key="2">
    <source>
        <dbReference type="Proteomes" id="UP000000248"/>
    </source>
</evidence>
<organism evidence="1 2">
    <name type="scientific">Dichelobacter nodosus (strain VCS1703A)</name>
    <dbReference type="NCBI Taxonomy" id="246195"/>
    <lineage>
        <taxon>Bacteria</taxon>
        <taxon>Pseudomonadati</taxon>
        <taxon>Pseudomonadota</taxon>
        <taxon>Gammaproteobacteria</taxon>
        <taxon>Cardiobacteriales</taxon>
        <taxon>Cardiobacteriaceae</taxon>
        <taxon>Dichelobacter</taxon>
    </lineage>
</organism>